<comment type="similarity">
    <text evidence="6">Belongs to the ABC-4 integral membrane protein family.</text>
</comment>
<name>A0A1G1WR91_9BACT</name>
<dbReference type="GO" id="GO:0022857">
    <property type="term" value="F:transmembrane transporter activity"/>
    <property type="evidence" value="ECO:0007669"/>
    <property type="project" value="TreeGrafter"/>
</dbReference>
<evidence type="ECO:0000259" key="8">
    <source>
        <dbReference type="Pfam" id="PF02687"/>
    </source>
</evidence>
<sequence length="405" mass="43001">MLISSVVIALKSIAGNKLRNSLTVLGIVLGVFTISTLLSLAFGVREEVTKQIEDLGSNLIAVVPGKLNASGGGFNPSASLGASTLTEKDFDSIEQQLPEIKNLSMAMLVSGTVKVSDKVSSSSLIFAASEKILPNLNTSIESGRFFDNVEIEENSKVVVLGSKVKEMLFVSDNALGKELEIRGHKFQVIGILKSKETSSTLFGPNLDDLVIMPITTGWKITDTKQIFRMMMHSPTTEQADEYKSKVKDIILTNHGGEEDFSVVTQEEILGVVGDILDILTAMIGAIATLSLVIGGLGVMNIMLVSISERTREIGIRKAVGANNAHIMVQFLVEAIVLSFIGGLIGSSLSGIVAVVVSTLSPIKLVFSPFVVLVSIGFSVLVGVIFGVAPALSAARKDPIKAIRSE</sequence>
<evidence type="ECO:0000259" key="9">
    <source>
        <dbReference type="Pfam" id="PF12704"/>
    </source>
</evidence>
<dbReference type="PANTHER" id="PTHR30572">
    <property type="entry name" value="MEMBRANE COMPONENT OF TRANSPORTER-RELATED"/>
    <property type="match status" value="1"/>
</dbReference>
<feature type="transmembrane region" description="Helical" evidence="7">
    <location>
        <begin position="327"/>
        <end position="357"/>
    </location>
</feature>
<feature type="domain" description="MacB-like periplasmic core" evidence="9">
    <location>
        <begin position="22"/>
        <end position="247"/>
    </location>
</feature>
<dbReference type="Pfam" id="PF12704">
    <property type="entry name" value="MacB_PCD"/>
    <property type="match status" value="1"/>
</dbReference>
<evidence type="ECO:0000256" key="6">
    <source>
        <dbReference type="ARBA" id="ARBA00038076"/>
    </source>
</evidence>
<protein>
    <recommendedName>
        <fullName evidence="12">Multidrug ABC transporter substrate-binding protein</fullName>
    </recommendedName>
</protein>
<dbReference type="GO" id="GO:0005886">
    <property type="term" value="C:plasma membrane"/>
    <property type="evidence" value="ECO:0007669"/>
    <property type="project" value="UniProtKB-SubCell"/>
</dbReference>
<dbReference type="AlphaFoldDB" id="A0A1G1WR91"/>
<evidence type="ECO:0000256" key="3">
    <source>
        <dbReference type="ARBA" id="ARBA00022692"/>
    </source>
</evidence>
<dbReference type="InterPro" id="IPR003838">
    <property type="entry name" value="ABC3_permease_C"/>
</dbReference>
<dbReference type="Pfam" id="PF02687">
    <property type="entry name" value="FtsX"/>
    <property type="match status" value="1"/>
</dbReference>
<evidence type="ECO:0000256" key="4">
    <source>
        <dbReference type="ARBA" id="ARBA00022989"/>
    </source>
</evidence>
<organism evidence="10 11">
    <name type="scientific">Candidatus Woykebacteria bacterium RIFCSPHIGHO2_02_FULL_43_16b</name>
    <dbReference type="NCBI Taxonomy" id="1802601"/>
    <lineage>
        <taxon>Bacteria</taxon>
        <taxon>Candidatus Woykeibacteriota</taxon>
    </lineage>
</organism>
<reference evidence="10 11" key="1">
    <citation type="journal article" date="2016" name="Nat. Commun.">
        <title>Thousands of microbial genomes shed light on interconnected biogeochemical processes in an aquifer system.</title>
        <authorList>
            <person name="Anantharaman K."/>
            <person name="Brown C.T."/>
            <person name="Hug L.A."/>
            <person name="Sharon I."/>
            <person name="Castelle C.J."/>
            <person name="Probst A.J."/>
            <person name="Thomas B.C."/>
            <person name="Singh A."/>
            <person name="Wilkins M.J."/>
            <person name="Karaoz U."/>
            <person name="Brodie E.L."/>
            <person name="Williams K.H."/>
            <person name="Hubbard S.S."/>
            <person name="Banfield J.F."/>
        </authorList>
    </citation>
    <scope>NUCLEOTIDE SEQUENCE [LARGE SCALE GENOMIC DNA]</scope>
</reference>
<evidence type="ECO:0000313" key="11">
    <source>
        <dbReference type="Proteomes" id="UP000177821"/>
    </source>
</evidence>
<gene>
    <name evidence="10" type="ORF">A3J50_02200</name>
</gene>
<proteinExistence type="inferred from homology"/>
<keyword evidence="3 7" id="KW-0812">Transmembrane</keyword>
<evidence type="ECO:0000256" key="7">
    <source>
        <dbReference type="SAM" id="Phobius"/>
    </source>
</evidence>
<comment type="subcellular location">
    <subcellularLocation>
        <location evidence="1">Cell membrane</location>
        <topology evidence="1">Multi-pass membrane protein</topology>
    </subcellularLocation>
</comment>
<dbReference type="EMBL" id="MHCX01000004">
    <property type="protein sequence ID" value="OGY30239.1"/>
    <property type="molecule type" value="Genomic_DNA"/>
</dbReference>
<evidence type="ECO:0000256" key="2">
    <source>
        <dbReference type="ARBA" id="ARBA00022475"/>
    </source>
</evidence>
<dbReference type="InterPro" id="IPR050250">
    <property type="entry name" value="Macrolide_Exporter_MacB"/>
</dbReference>
<dbReference type="PANTHER" id="PTHR30572:SF4">
    <property type="entry name" value="ABC TRANSPORTER PERMEASE YTRF"/>
    <property type="match status" value="1"/>
</dbReference>
<keyword evidence="5 7" id="KW-0472">Membrane</keyword>
<feature type="transmembrane region" description="Helical" evidence="7">
    <location>
        <begin position="278"/>
        <end position="306"/>
    </location>
</feature>
<feature type="transmembrane region" description="Helical" evidence="7">
    <location>
        <begin position="21"/>
        <end position="44"/>
    </location>
</feature>
<keyword evidence="4 7" id="KW-1133">Transmembrane helix</keyword>
<evidence type="ECO:0000256" key="1">
    <source>
        <dbReference type="ARBA" id="ARBA00004651"/>
    </source>
</evidence>
<dbReference type="Proteomes" id="UP000177821">
    <property type="component" value="Unassembled WGS sequence"/>
</dbReference>
<keyword evidence="2" id="KW-1003">Cell membrane</keyword>
<comment type="caution">
    <text evidence="10">The sequence shown here is derived from an EMBL/GenBank/DDBJ whole genome shotgun (WGS) entry which is preliminary data.</text>
</comment>
<feature type="domain" description="ABC3 transporter permease C-terminal" evidence="8">
    <location>
        <begin position="285"/>
        <end position="398"/>
    </location>
</feature>
<feature type="transmembrane region" description="Helical" evidence="7">
    <location>
        <begin position="369"/>
        <end position="394"/>
    </location>
</feature>
<evidence type="ECO:0008006" key="12">
    <source>
        <dbReference type="Google" id="ProtNLM"/>
    </source>
</evidence>
<accession>A0A1G1WR91</accession>
<dbReference type="InterPro" id="IPR025857">
    <property type="entry name" value="MacB_PCD"/>
</dbReference>
<evidence type="ECO:0000313" key="10">
    <source>
        <dbReference type="EMBL" id="OGY30239.1"/>
    </source>
</evidence>
<evidence type="ECO:0000256" key="5">
    <source>
        <dbReference type="ARBA" id="ARBA00023136"/>
    </source>
</evidence>